<dbReference type="InterPro" id="IPR001296">
    <property type="entry name" value="Glyco_trans_1"/>
</dbReference>
<dbReference type="AlphaFoldDB" id="A0A543K7P2"/>
<accession>A0A543K7P2</accession>
<proteinExistence type="predicted"/>
<evidence type="ECO:0000256" key="1">
    <source>
        <dbReference type="ARBA" id="ARBA00021292"/>
    </source>
</evidence>
<keyword evidence="3 6" id="KW-0808">Transferase</keyword>
<dbReference type="EMBL" id="VFPU01000002">
    <property type="protein sequence ID" value="TQM91085.1"/>
    <property type="molecule type" value="Genomic_DNA"/>
</dbReference>
<feature type="domain" description="Glycosyl transferase family 1" evidence="4">
    <location>
        <begin position="230"/>
        <end position="391"/>
    </location>
</feature>
<gene>
    <name evidence="6" type="ORF">FB476_2808</name>
</gene>
<dbReference type="GO" id="GO:1901137">
    <property type="term" value="P:carbohydrate derivative biosynthetic process"/>
    <property type="evidence" value="ECO:0007669"/>
    <property type="project" value="UniProtKB-ARBA"/>
</dbReference>
<dbReference type="PANTHER" id="PTHR45947">
    <property type="entry name" value="SULFOQUINOVOSYL TRANSFERASE SQD2"/>
    <property type="match status" value="1"/>
</dbReference>
<keyword evidence="2" id="KW-0328">Glycosyltransferase</keyword>
<sequence>MVGQGRDHRLTTAAAGDLHDRRMCPSGVRPTAVWRPARPRRVLLLSDSFRPTVNGVTTSVEELRSGLLEAGHDVRVLTVGPGRRTTVDDGVYRLPSLDASTIYPAARLGRPVDARTFADLVGWQPDVLHSHTEFVAFWWARRLARRLDAPHVHTYHTLYADYTHYFFPHEPTGRALAARFARQTLNRTDTVIAPTAKIERLLRGYGIRVPVAVVPTGVDLTRFTPGPPSEELRARLGLAPGVPVILSLGRLAAEKNVAEVIELLAGVRQEPWQLVVAGDGPQAGALRGQVERLGLTDRVRFVGAVEPARVPDYYRLADLFVSASRSETQGLTFLEALASGVPVLCRDDPSLDGVVRDGHNGRRYRTPDDFARALTWVVRDAGLRRRWSHGATLTAAGFGRDAFAQDVCAAYDRARGSVGTARWAA</sequence>
<dbReference type="PANTHER" id="PTHR45947:SF3">
    <property type="entry name" value="SULFOQUINOVOSYL TRANSFERASE SQD2"/>
    <property type="match status" value="1"/>
</dbReference>
<comment type="caution">
    <text evidence="6">The sequence shown here is derived from an EMBL/GenBank/DDBJ whole genome shotgun (WGS) entry which is preliminary data.</text>
</comment>
<dbReference type="SUPFAM" id="SSF53756">
    <property type="entry name" value="UDP-Glycosyltransferase/glycogen phosphorylase"/>
    <property type="match status" value="1"/>
</dbReference>
<reference evidence="6 7" key="1">
    <citation type="submission" date="2019-06" db="EMBL/GenBank/DDBJ databases">
        <title>Sequencing the genomes of 1000 actinobacteria strains.</title>
        <authorList>
            <person name="Klenk H.-P."/>
        </authorList>
    </citation>
    <scope>NUCLEOTIDE SEQUENCE [LARGE SCALE GENOMIC DNA]</scope>
    <source>
        <strain evidence="6 7">DSM 12362</strain>
    </source>
</reference>
<dbReference type="Gene3D" id="3.40.50.2000">
    <property type="entry name" value="Glycogen Phosphorylase B"/>
    <property type="match status" value="2"/>
</dbReference>
<protein>
    <recommendedName>
        <fullName evidence="1">D-inositol 3-phosphate glycosyltransferase</fullName>
    </recommendedName>
</protein>
<evidence type="ECO:0000259" key="5">
    <source>
        <dbReference type="Pfam" id="PF13439"/>
    </source>
</evidence>
<evidence type="ECO:0000313" key="7">
    <source>
        <dbReference type="Proteomes" id="UP000315133"/>
    </source>
</evidence>
<evidence type="ECO:0000313" key="6">
    <source>
        <dbReference type="EMBL" id="TQM91085.1"/>
    </source>
</evidence>
<dbReference type="InterPro" id="IPR050194">
    <property type="entry name" value="Glycosyltransferase_grp1"/>
</dbReference>
<feature type="domain" description="Glycosyltransferase subfamily 4-like N-terminal" evidence="5">
    <location>
        <begin position="53"/>
        <end position="222"/>
    </location>
</feature>
<keyword evidence="7" id="KW-1185">Reference proteome</keyword>
<dbReference type="Pfam" id="PF13439">
    <property type="entry name" value="Glyco_transf_4"/>
    <property type="match status" value="1"/>
</dbReference>
<evidence type="ECO:0000259" key="4">
    <source>
        <dbReference type="Pfam" id="PF00534"/>
    </source>
</evidence>
<dbReference type="InterPro" id="IPR028098">
    <property type="entry name" value="Glyco_trans_4-like_N"/>
</dbReference>
<evidence type="ECO:0000256" key="2">
    <source>
        <dbReference type="ARBA" id="ARBA00022676"/>
    </source>
</evidence>
<name>A0A543K7P2_9MICO</name>
<organism evidence="6 7">
    <name type="scientific">Ornithinimicrobium humiphilum</name>
    <dbReference type="NCBI Taxonomy" id="125288"/>
    <lineage>
        <taxon>Bacteria</taxon>
        <taxon>Bacillati</taxon>
        <taxon>Actinomycetota</taxon>
        <taxon>Actinomycetes</taxon>
        <taxon>Micrococcales</taxon>
        <taxon>Ornithinimicrobiaceae</taxon>
        <taxon>Ornithinimicrobium</taxon>
    </lineage>
</organism>
<dbReference type="Pfam" id="PF00534">
    <property type="entry name" value="Glycos_transf_1"/>
    <property type="match status" value="1"/>
</dbReference>
<dbReference type="GO" id="GO:0016758">
    <property type="term" value="F:hexosyltransferase activity"/>
    <property type="evidence" value="ECO:0007669"/>
    <property type="project" value="TreeGrafter"/>
</dbReference>
<dbReference type="Proteomes" id="UP000315133">
    <property type="component" value="Unassembled WGS sequence"/>
</dbReference>
<evidence type="ECO:0000256" key="3">
    <source>
        <dbReference type="ARBA" id="ARBA00022679"/>
    </source>
</evidence>